<keyword evidence="4 7" id="KW-0233">DNA recombination</keyword>
<dbReference type="EMBL" id="JAOQNS010000012">
    <property type="protein sequence ID" value="MCW2309339.1"/>
    <property type="molecule type" value="Genomic_DNA"/>
</dbReference>
<comment type="caution">
    <text evidence="9">The sequence shown here is derived from an EMBL/GenBank/DDBJ whole genome shotgun (WGS) entry which is preliminary data.</text>
</comment>
<dbReference type="NCBIfam" id="TIGR00613">
    <property type="entry name" value="reco"/>
    <property type="match status" value="1"/>
</dbReference>
<dbReference type="HAMAP" id="MF_00201">
    <property type="entry name" value="RecO"/>
    <property type="match status" value="1"/>
</dbReference>
<dbReference type="Proteomes" id="UP001209755">
    <property type="component" value="Unassembled WGS sequence"/>
</dbReference>
<dbReference type="PANTHER" id="PTHR33991:SF1">
    <property type="entry name" value="DNA REPAIR PROTEIN RECO"/>
    <property type="match status" value="1"/>
</dbReference>
<evidence type="ECO:0000313" key="9">
    <source>
        <dbReference type="EMBL" id="MCW2309339.1"/>
    </source>
</evidence>
<proteinExistence type="inferred from homology"/>
<evidence type="ECO:0000259" key="8">
    <source>
        <dbReference type="Pfam" id="PF11967"/>
    </source>
</evidence>
<name>A0ABT3HG24_9HYPH</name>
<gene>
    <name evidence="7" type="primary">recO</name>
    <name evidence="9" type="ORF">M2319_003693</name>
</gene>
<dbReference type="PANTHER" id="PTHR33991">
    <property type="entry name" value="DNA REPAIR PROTEIN RECO"/>
    <property type="match status" value="1"/>
</dbReference>
<evidence type="ECO:0000313" key="10">
    <source>
        <dbReference type="Proteomes" id="UP001209755"/>
    </source>
</evidence>
<keyword evidence="3 7" id="KW-0227">DNA damage</keyword>
<evidence type="ECO:0000256" key="1">
    <source>
        <dbReference type="ARBA" id="ARBA00007452"/>
    </source>
</evidence>
<keyword evidence="5 7" id="KW-0234">DNA repair</keyword>
<dbReference type="InterPro" id="IPR022572">
    <property type="entry name" value="DNA_rep/recomb_RecO_N"/>
</dbReference>
<dbReference type="Gene3D" id="1.20.1440.120">
    <property type="entry name" value="Recombination protein O, C-terminal domain"/>
    <property type="match status" value="1"/>
</dbReference>
<dbReference type="RefSeq" id="WP_264602925.1">
    <property type="nucleotide sequence ID" value="NZ_JAOQNS010000012.1"/>
</dbReference>
<accession>A0ABT3HG24</accession>
<reference evidence="10" key="1">
    <citation type="submission" date="2023-07" db="EMBL/GenBank/DDBJ databases">
        <title>Genome sequencing of Purple Non-Sulfur Bacteria from various extreme environments.</title>
        <authorList>
            <person name="Mayer M."/>
        </authorList>
    </citation>
    <scope>NUCLEOTIDE SEQUENCE [LARGE SCALE GENOMIC DNA]</scope>
    <source>
        <strain evidence="10">DSM 17935</strain>
    </source>
</reference>
<evidence type="ECO:0000256" key="7">
    <source>
        <dbReference type="HAMAP-Rule" id="MF_00201"/>
    </source>
</evidence>
<keyword evidence="10" id="KW-1185">Reference proteome</keyword>
<dbReference type="SUPFAM" id="SSF50249">
    <property type="entry name" value="Nucleic acid-binding proteins"/>
    <property type="match status" value="1"/>
</dbReference>
<evidence type="ECO:0000256" key="4">
    <source>
        <dbReference type="ARBA" id="ARBA00023172"/>
    </source>
</evidence>
<comment type="function">
    <text evidence="7">Involved in DNA repair and RecF pathway recombination.</text>
</comment>
<dbReference type="Pfam" id="PF11967">
    <property type="entry name" value="RecO_N"/>
    <property type="match status" value="1"/>
</dbReference>
<comment type="similarity">
    <text evidence="1 7">Belongs to the RecO family.</text>
</comment>
<dbReference type="InterPro" id="IPR042242">
    <property type="entry name" value="RecO_C"/>
</dbReference>
<dbReference type="Gene3D" id="2.40.50.140">
    <property type="entry name" value="Nucleic acid-binding proteins"/>
    <property type="match status" value="1"/>
</dbReference>
<dbReference type="Pfam" id="PF02565">
    <property type="entry name" value="RecO_C"/>
    <property type="match status" value="1"/>
</dbReference>
<feature type="domain" description="DNA replication/recombination mediator RecO N-terminal" evidence="8">
    <location>
        <begin position="1"/>
        <end position="70"/>
    </location>
</feature>
<dbReference type="SUPFAM" id="SSF57863">
    <property type="entry name" value="ArfGap/RecO-like zinc finger"/>
    <property type="match status" value="1"/>
</dbReference>
<protein>
    <recommendedName>
        <fullName evidence="2 7">DNA repair protein RecO</fullName>
    </recommendedName>
    <alternativeName>
        <fullName evidence="6 7">Recombination protein O</fullName>
    </alternativeName>
</protein>
<evidence type="ECO:0000256" key="2">
    <source>
        <dbReference type="ARBA" id="ARBA00021310"/>
    </source>
</evidence>
<sequence>MEWSDEGTVIGVRRHGETSVILEMMTVAHGRHLGLVRGGRSRRMQAALQPGNDLVVTWRARLDSHLGLYAVEPVKLRAAGVMETAFGVHVVQTVSSLLRLLPERDPHERLHLMAVAILDHLSDAPLTGELLVRFETRLLEELGFGLDLSSCAATGTREDLVYVSPKSARAVSREAGAPYKDKLLALPPFLLTDPGERPPAADISAGLALTGFFLTRHIFEPRGLPPLRERDRIVEELKG</sequence>
<dbReference type="InterPro" id="IPR037278">
    <property type="entry name" value="ARFGAP/RecO"/>
</dbReference>
<evidence type="ECO:0000256" key="5">
    <source>
        <dbReference type="ARBA" id="ARBA00023204"/>
    </source>
</evidence>
<dbReference type="InterPro" id="IPR003717">
    <property type="entry name" value="RecO"/>
</dbReference>
<organism evidence="9 10">
    <name type="scientific">Rhodobium gokarnense</name>
    <dbReference type="NCBI Taxonomy" id="364296"/>
    <lineage>
        <taxon>Bacteria</taxon>
        <taxon>Pseudomonadati</taxon>
        <taxon>Pseudomonadota</taxon>
        <taxon>Alphaproteobacteria</taxon>
        <taxon>Hyphomicrobiales</taxon>
        <taxon>Rhodobiaceae</taxon>
        <taxon>Rhodobium</taxon>
    </lineage>
</organism>
<dbReference type="InterPro" id="IPR012340">
    <property type="entry name" value="NA-bd_OB-fold"/>
</dbReference>
<evidence type="ECO:0000256" key="3">
    <source>
        <dbReference type="ARBA" id="ARBA00022763"/>
    </source>
</evidence>
<evidence type="ECO:0000256" key="6">
    <source>
        <dbReference type="ARBA" id="ARBA00033409"/>
    </source>
</evidence>